<name>A0A348G6C5_ODOMO</name>
<sequence length="49" mass="5353">MKFHLFIFTLLLAAMAALAFRVPPPRSPPGGWKGPNFPGQGPFNPKFGK</sequence>
<dbReference type="EMBL" id="FX986041">
    <property type="protein sequence ID" value="BBF97998.1"/>
    <property type="molecule type" value="mRNA"/>
</dbReference>
<gene>
    <name evidence="3" type="primary">ABAE_OM</name>
</gene>
<feature type="compositionally biased region" description="Low complexity" evidence="1">
    <location>
        <begin position="34"/>
        <end position="49"/>
    </location>
</feature>
<evidence type="ECO:0000256" key="2">
    <source>
        <dbReference type="SAM" id="SignalP"/>
    </source>
</evidence>
<organism evidence="3">
    <name type="scientific">Odontomachus monticola</name>
    <name type="common">Trap-jaw ant</name>
    <dbReference type="NCBI Taxonomy" id="613454"/>
    <lineage>
        <taxon>Eukaryota</taxon>
        <taxon>Metazoa</taxon>
        <taxon>Ecdysozoa</taxon>
        <taxon>Arthropoda</taxon>
        <taxon>Hexapoda</taxon>
        <taxon>Insecta</taxon>
        <taxon>Pterygota</taxon>
        <taxon>Neoptera</taxon>
        <taxon>Endopterygota</taxon>
        <taxon>Hymenoptera</taxon>
        <taxon>Apocrita</taxon>
        <taxon>Aculeata</taxon>
        <taxon>Formicoidea</taxon>
        <taxon>Formicidae</taxon>
        <taxon>Ponerinae</taxon>
        <taxon>Ponerini</taxon>
        <taxon>Odontomachus</taxon>
    </lineage>
</organism>
<protein>
    <submittedName>
        <fullName evidence="3">Abaecin</fullName>
    </submittedName>
</protein>
<feature type="region of interest" description="Disordered" evidence="1">
    <location>
        <begin position="27"/>
        <end position="49"/>
    </location>
</feature>
<proteinExistence type="evidence at transcript level"/>
<feature type="signal peptide" evidence="2">
    <location>
        <begin position="1"/>
        <end position="19"/>
    </location>
</feature>
<accession>A0A348G6C5</accession>
<feature type="chain" id="PRO_5017072034" evidence="2">
    <location>
        <begin position="20"/>
        <end position="49"/>
    </location>
</feature>
<reference evidence="3" key="1">
    <citation type="journal article" date="2017" name="Toxins">
        <title>Combined Venom Gland Transcriptomic and Venom Peptidomic Analysis of the Predatory Ant Odontomachus monticola.</title>
        <authorList>
            <person name="Kazuma K."/>
            <person name="Masuko K."/>
            <person name="Konno K."/>
            <person name="Inagaki H."/>
        </authorList>
    </citation>
    <scope>NUCLEOTIDE SEQUENCE</scope>
    <source>
        <tissue evidence="3">Venom gland and sac</tissue>
    </source>
</reference>
<evidence type="ECO:0000256" key="1">
    <source>
        <dbReference type="SAM" id="MobiDB-lite"/>
    </source>
</evidence>
<dbReference type="AlphaFoldDB" id="A0A348G6C5"/>
<evidence type="ECO:0000313" key="3">
    <source>
        <dbReference type="EMBL" id="BBF97998.1"/>
    </source>
</evidence>
<reference evidence="3" key="2">
    <citation type="submission" date="2018-08" db="EMBL/GenBank/DDBJ databases">
        <authorList>
            <person name="Ferrada E.E."/>
            <person name="Latorre B.A."/>
        </authorList>
    </citation>
    <scope>NUCLEOTIDE SEQUENCE</scope>
    <source>
        <tissue evidence="3">Venom gland and sac</tissue>
    </source>
</reference>
<keyword evidence="2" id="KW-0732">Signal</keyword>